<dbReference type="EMBL" id="BROD01000001">
    <property type="protein sequence ID" value="GKX64880.1"/>
    <property type="molecule type" value="Genomic_DNA"/>
</dbReference>
<keyword evidence="2" id="KW-1185">Reference proteome</keyword>
<dbReference type="Proteomes" id="UP001058074">
    <property type="component" value="Unassembled WGS sequence"/>
</dbReference>
<evidence type="ECO:0000313" key="1">
    <source>
        <dbReference type="EMBL" id="GKX64880.1"/>
    </source>
</evidence>
<gene>
    <name evidence="1" type="ORF">rsdtw13_01380</name>
</gene>
<proteinExistence type="predicted"/>
<comment type="caution">
    <text evidence="1">The sequence shown here is derived from an EMBL/GenBank/DDBJ whole genome shotgun (WGS) entry which is preliminary data.</text>
</comment>
<protein>
    <submittedName>
        <fullName evidence="1">Two component regulator three Y motif protein</fullName>
    </submittedName>
</protein>
<evidence type="ECO:0000313" key="2">
    <source>
        <dbReference type="Proteomes" id="UP001058074"/>
    </source>
</evidence>
<organism evidence="1 2">
    <name type="scientific">Inconstantimicrobium mannanitabidum</name>
    <dbReference type="NCBI Taxonomy" id="1604901"/>
    <lineage>
        <taxon>Bacteria</taxon>
        <taxon>Bacillati</taxon>
        <taxon>Bacillota</taxon>
        <taxon>Clostridia</taxon>
        <taxon>Eubacteriales</taxon>
        <taxon>Clostridiaceae</taxon>
        <taxon>Inconstantimicrobium</taxon>
    </lineage>
</organism>
<accession>A0ACB5R717</accession>
<reference evidence="1" key="1">
    <citation type="journal article" date="2025" name="Int. J. Syst. Evol. Microbiol.">
        <title>Inconstantimicrobium mannanitabidum sp. nov., a novel member of the family Clostridiaceae isolated from anoxic soil under the treatment of reductive soil disinfestation.</title>
        <authorList>
            <person name="Ueki A."/>
            <person name="Tonouchi A."/>
            <person name="Honma S."/>
            <person name="Kaku N."/>
            <person name="Ueki K."/>
        </authorList>
    </citation>
    <scope>NUCLEOTIDE SEQUENCE</scope>
    <source>
        <strain evidence="1">TW13</strain>
    </source>
</reference>
<name>A0ACB5R717_9CLOT</name>
<sequence length="675" mass="78798">MEYTEQKITLYFGKESPQIAGSDIVITVNNEVAEKCQYKFMAGIDGIWKTLKDFSDDNSCVWTPNENGRYLVMVQIKKEGSKRPFDEMVKQDFVIGSEEEKLIKSVYIDKLRYSVGEKIHLEAQSTKIPVMYRFWIDGKSGWQLLRDYGTENKIQVTCREPGSHEILVECKVPYSENNFDDFKTICFEVNDIEKLQITDYRCLTNDLLVGEDLVFQVETAGADERTILYKFIKINSDGKAICVQDFSSRKMVSFTEEEAGEYKLLCLAKDMYSQREYDDRAIIMYEVIPYYPIKITNFTTDVSSPQTEQNKILVKAVAEGGKNLLYRFRIDGNYGEDSGYLRQNNYLWEAKQAGDYKVSVYIKDESYKNEPDYEVTASFDFLIEKQLQRTVKIMDLTVDRDRNYLVNNPINIKVIAEGGTDLKYSFIVRHDGEDSEEIPYGNVNWVNFTPEESGEYQLEVRVKDKYSAKEFDAHSFLYFDVKPYMEGKIDHILIDTKEYYLVGDEISIESITENTKETLIKYVIKVDEMIIEETDFIYDKVINLKPKRAGKYRVEMYAKNIKCKGEFDSKREVKLIVSEAPPVTGTEIYCDNPRAKIDEEINFTINSQGGKSICYEFYIMNKGNWKLVQPYSRKNYYSFRPFDLGKYKLLVLAKSYYKKCSYEDYDTFEFNVDES</sequence>